<reference evidence="2" key="2">
    <citation type="submission" date="2019-10" db="EMBL/GenBank/DDBJ databases">
        <title>A de novo genome assembly of a pear dwarfing rootstock.</title>
        <authorList>
            <person name="Wang F."/>
            <person name="Wang J."/>
            <person name="Li S."/>
            <person name="Zhang Y."/>
            <person name="Fang M."/>
            <person name="Ma L."/>
            <person name="Zhao Y."/>
            <person name="Jiang S."/>
        </authorList>
    </citation>
    <scope>NUCLEOTIDE SEQUENCE [LARGE SCALE GENOMIC DNA]</scope>
</reference>
<gene>
    <name evidence="1" type="ORF">D8674_033897</name>
</gene>
<name>A0A5N5HSG4_9ROSA</name>
<keyword evidence="2" id="KW-1185">Reference proteome</keyword>
<keyword evidence="1" id="KW-0346">Stress response</keyword>
<reference evidence="1 2" key="3">
    <citation type="submission" date="2019-11" db="EMBL/GenBank/DDBJ databases">
        <title>A de novo genome assembly of a pear dwarfing rootstock.</title>
        <authorList>
            <person name="Wang F."/>
            <person name="Wang J."/>
            <person name="Li S."/>
            <person name="Zhang Y."/>
            <person name="Fang M."/>
            <person name="Ma L."/>
            <person name="Zhao Y."/>
            <person name="Jiang S."/>
        </authorList>
    </citation>
    <scope>NUCLEOTIDE SEQUENCE [LARGE SCALE GENOMIC DNA]</scope>
    <source>
        <strain evidence="1">S2</strain>
        <tissue evidence="1">Leaf</tissue>
    </source>
</reference>
<comment type="caution">
    <text evidence="1">The sequence shown here is derived from an EMBL/GenBank/DDBJ whole genome shotgun (WGS) entry which is preliminary data.</text>
</comment>
<dbReference type="AlphaFoldDB" id="A0A5N5HSG4"/>
<sequence>MEGKYVLFPPICFHENRERAEHRRGDLGVVQVAKERKGMMGGGCRGEKGGYGLQRREWRVWVAEEIRDGGCWGEVEDEWGFLFFLILISSGPLNDMWHPVIVHIAPRHQLTGNLTTRLMDV</sequence>
<dbReference type="EMBL" id="SMOL01000148">
    <property type="protein sequence ID" value="KAB2629102.1"/>
    <property type="molecule type" value="Genomic_DNA"/>
</dbReference>
<evidence type="ECO:0000313" key="1">
    <source>
        <dbReference type="EMBL" id="KAB2629102.1"/>
    </source>
</evidence>
<protein>
    <submittedName>
        <fullName evidence="1">Heat shock 22 kDa protein</fullName>
    </submittedName>
</protein>
<reference evidence="1 2" key="1">
    <citation type="submission" date="2019-09" db="EMBL/GenBank/DDBJ databases">
        <authorList>
            <person name="Ou C."/>
        </authorList>
    </citation>
    <scope>NUCLEOTIDE SEQUENCE [LARGE SCALE GENOMIC DNA]</scope>
    <source>
        <strain evidence="1">S2</strain>
        <tissue evidence="1">Leaf</tissue>
    </source>
</reference>
<evidence type="ECO:0000313" key="2">
    <source>
        <dbReference type="Proteomes" id="UP000327157"/>
    </source>
</evidence>
<accession>A0A5N5HSG4</accession>
<organism evidence="1 2">
    <name type="scientific">Pyrus ussuriensis x Pyrus communis</name>
    <dbReference type="NCBI Taxonomy" id="2448454"/>
    <lineage>
        <taxon>Eukaryota</taxon>
        <taxon>Viridiplantae</taxon>
        <taxon>Streptophyta</taxon>
        <taxon>Embryophyta</taxon>
        <taxon>Tracheophyta</taxon>
        <taxon>Spermatophyta</taxon>
        <taxon>Magnoliopsida</taxon>
        <taxon>eudicotyledons</taxon>
        <taxon>Gunneridae</taxon>
        <taxon>Pentapetalae</taxon>
        <taxon>rosids</taxon>
        <taxon>fabids</taxon>
        <taxon>Rosales</taxon>
        <taxon>Rosaceae</taxon>
        <taxon>Amygdaloideae</taxon>
        <taxon>Maleae</taxon>
        <taxon>Pyrus</taxon>
    </lineage>
</organism>
<proteinExistence type="predicted"/>
<dbReference type="Proteomes" id="UP000327157">
    <property type="component" value="Chromosome 8"/>
</dbReference>